<dbReference type="RefSeq" id="WP_105222230.1">
    <property type="nucleotide sequence ID" value="NZ_CAWNSU010000004.1"/>
</dbReference>
<dbReference type="SUPFAM" id="SSF47598">
    <property type="entry name" value="Ribbon-helix-helix"/>
    <property type="match status" value="1"/>
</dbReference>
<evidence type="ECO:0000259" key="1">
    <source>
        <dbReference type="Pfam" id="PF01402"/>
    </source>
</evidence>
<dbReference type="EMBL" id="NAPY01000073">
    <property type="protein sequence ID" value="MUL39319.1"/>
    <property type="molecule type" value="Genomic_DNA"/>
</dbReference>
<organism evidence="2 3">
    <name type="scientific">Gloeocapsopsis dulcis AAB1 = 1H9</name>
    <dbReference type="NCBI Taxonomy" id="1433147"/>
    <lineage>
        <taxon>Bacteria</taxon>
        <taxon>Bacillati</taxon>
        <taxon>Cyanobacteriota</taxon>
        <taxon>Cyanophyceae</taxon>
        <taxon>Oscillatoriophycideae</taxon>
        <taxon>Chroococcales</taxon>
        <taxon>Chroococcaceae</taxon>
        <taxon>Gloeocapsopsis</taxon>
        <taxon>Gloeocapsopsis dulcis</taxon>
    </lineage>
</organism>
<feature type="domain" description="Ribbon-helix-helix protein CopG" evidence="1">
    <location>
        <begin position="8"/>
        <end position="42"/>
    </location>
</feature>
<dbReference type="GO" id="GO:0006355">
    <property type="term" value="P:regulation of DNA-templated transcription"/>
    <property type="evidence" value="ECO:0007669"/>
    <property type="project" value="InterPro"/>
</dbReference>
<evidence type="ECO:0000313" key="3">
    <source>
        <dbReference type="Proteomes" id="UP000441797"/>
    </source>
</evidence>
<dbReference type="InterPro" id="IPR010985">
    <property type="entry name" value="Ribbon_hlx_hlx"/>
</dbReference>
<dbReference type="Pfam" id="PF01402">
    <property type="entry name" value="RHH_1"/>
    <property type="match status" value="1"/>
</dbReference>
<evidence type="ECO:0000313" key="2">
    <source>
        <dbReference type="EMBL" id="MUL39319.1"/>
    </source>
</evidence>
<dbReference type="Proteomes" id="UP000441797">
    <property type="component" value="Unassembled WGS sequence"/>
</dbReference>
<protein>
    <recommendedName>
        <fullName evidence="1">Ribbon-helix-helix protein CopG domain-containing protein</fullName>
    </recommendedName>
</protein>
<accession>A0A6N8G2J2</accession>
<gene>
    <name evidence="2" type="ORF">BWI75_24275</name>
</gene>
<comment type="caution">
    <text evidence="2">The sequence shown here is derived from an EMBL/GenBank/DDBJ whole genome shotgun (WGS) entry which is preliminary data.</text>
</comment>
<proteinExistence type="predicted"/>
<keyword evidence="3" id="KW-1185">Reference proteome</keyword>
<reference evidence="2 3" key="1">
    <citation type="journal article" date="2019" name="Front. Microbiol.">
        <title>Genomic Features for Desiccation Tolerance and Sugar Biosynthesis in the Extremophile Gloeocapsopsis sp. UTEX B3054.</title>
        <authorList>
            <person name="Urrejola C."/>
            <person name="Alcorta J."/>
            <person name="Salas L."/>
            <person name="Vasquez M."/>
            <person name="Polz M.F."/>
            <person name="Vicuna R."/>
            <person name="Diez B."/>
        </authorList>
    </citation>
    <scope>NUCLEOTIDE SEQUENCE [LARGE SCALE GENOMIC DNA]</scope>
    <source>
        <strain evidence="2 3">1H9</strain>
    </source>
</reference>
<dbReference type="InterPro" id="IPR002145">
    <property type="entry name" value="CopG"/>
</dbReference>
<sequence length="72" mass="8026">MAKTSEVKRTTLRLPEDTLAKLQKLADEQGITLTAALQKAIATEDYVRGEIKQGGKILVEKPNHTFSEVVFR</sequence>
<name>A0A6N8G2J2_9CHRO</name>
<dbReference type="AlphaFoldDB" id="A0A6N8G2J2"/>